<keyword evidence="2" id="KW-1185">Reference proteome</keyword>
<accession>A0ACC0IBH7</accession>
<evidence type="ECO:0000313" key="2">
    <source>
        <dbReference type="Proteomes" id="UP001060215"/>
    </source>
</evidence>
<organism evidence="1 2">
    <name type="scientific">Camellia lanceoleosa</name>
    <dbReference type="NCBI Taxonomy" id="1840588"/>
    <lineage>
        <taxon>Eukaryota</taxon>
        <taxon>Viridiplantae</taxon>
        <taxon>Streptophyta</taxon>
        <taxon>Embryophyta</taxon>
        <taxon>Tracheophyta</taxon>
        <taxon>Spermatophyta</taxon>
        <taxon>Magnoliopsida</taxon>
        <taxon>eudicotyledons</taxon>
        <taxon>Gunneridae</taxon>
        <taxon>Pentapetalae</taxon>
        <taxon>asterids</taxon>
        <taxon>Ericales</taxon>
        <taxon>Theaceae</taxon>
        <taxon>Camellia</taxon>
    </lineage>
</organism>
<dbReference type="Proteomes" id="UP001060215">
    <property type="component" value="Chromosome 6"/>
</dbReference>
<dbReference type="EMBL" id="CM045763">
    <property type="protein sequence ID" value="KAI8023267.1"/>
    <property type="molecule type" value="Genomic_DNA"/>
</dbReference>
<name>A0ACC0IBH7_9ERIC</name>
<protein>
    <submittedName>
        <fullName evidence="1">Uncharacterized protein</fullName>
    </submittedName>
</protein>
<proteinExistence type="predicted"/>
<reference evidence="1 2" key="1">
    <citation type="journal article" date="2022" name="Plant J.">
        <title>Chromosome-level genome of Camellia lanceoleosa provides a valuable resource for understanding genome evolution and self-incompatibility.</title>
        <authorList>
            <person name="Gong W."/>
            <person name="Xiao S."/>
            <person name="Wang L."/>
            <person name="Liao Z."/>
            <person name="Chang Y."/>
            <person name="Mo W."/>
            <person name="Hu G."/>
            <person name="Li W."/>
            <person name="Zhao G."/>
            <person name="Zhu H."/>
            <person name="Hu X."/>
            <person name="Ji K."/>
            <person name="Xiang X."/>
            <person name="Song Q."/>
            <person name="Yuan D."/>
            <person name="Jin S."/>
            <person name="Zhang L."/>
        </authorList>
    </citation>
    <scope>NUCLEOTIDE SEQUENCE [LARGE SCALE GENOMIC DNA]</scope>
    <source>
        <strain evidence="1">SQ_2022a</strain>
    </source>
</reference>
<evidence type="ECO:0000313" key="1">
    <source>
        <dbReference type="EMBL" id="KAI8023267.1"/>
    </source>
</evidence>
<sequence length="149" mass="17125">MIIEWFYHGQHHPGYHWIIYFAPSMVVFPLLMFIICLISANLLRTKDQAKPTLPVVIDRSESNQSSTQQTLHWEIRDREVQVEQVEALIDQEAMVQVGAVCDHTSDLINVDRARTGNGDDLTLRRSLSLSFSRAFPENCSNLKRSLSIR</sequence>
<gene>
    <name evidence="1" type="ORF">LOK49_LG03G03663</name>
</gene>
<comment type="caution">
    <text evidence="1">The sequence shown here is derived from an EMBL/GenBank/DDBJ whole genome shotgun (WGS) entry which is preliminary data.</text>
</comment>